<comment type="caution">
    <text evidence="2">The sequence shown here is derived from an EMBL/GenBank/DDBJ whole genome shotgun (WGS) entry which is preliminary data.</text>
</comment>
<dbReference type="EMBL" id="JABWDY010027666">
    <property type="protein sequence ID" value="KAF5187709.1"/>
    <property type="molecule type" value="Genomic_DNA"/>
</dbReference>
<dbReference type="Proteomes" id="UP000554482">
    <property type="component" value="Unassembled WGS sequence"/>
</dbReference>
<feature type="region of interest" description="Disordered" evidence="1">
    <location>
        <begin position="1"/>
        <end position="21"/>
    </location>
</feature>
<proteinExistence type="predicted"/>
<dbReference type="AlphaFoldDB" id="A0A7J6VRK1"/>
<protein>
    <submittedName>
        <fullName evidence="2">Uncharacterized protein</fullName>
    </submittedName>
</protein>
<evidence type="ECO:0000256" key="1">
    <source>
        <dbReference type="SAM" id="MobiDB-lite"/>
    </source>
</evidence>
<evidence type="ECO:0000313" key="2">
    <source>
        <dbReference type="EMBL" id="KAF5187709.1"/>
    </source>
</evidence>
<name>A0A7J6VRK1_THATH</name>
<reference evidence="2 3" key="1">
    <citation type="submission" date="2020-06" db="EMBL/GenBank/DDBJ databases">
        <title>Transcriptomic and genomic resources for Thalictrum thalictroides and T. hernandezii: Facilitating candidate gene discovery in an emerging model plant lineage.</title>
        <authorList>
            <person name="Arias T."/>
            <person name="Riano-Pachon D.M."/>
            <person name="Di Stilio V.S."/>
        </authorList>
    </citation>
    <scope>NUCLEOTIDE SEQUENCE [LARGE SCALE GENOMIC DNA]</scope>
    <source>
        <strain evidence="3">cv. WT478/WT964</strain>
        <tissue evidence="2">Leaves</tissue>
    </source>
</reference>
<sequence length="68" mass="7018">MASASAKPNDVAAQPGADATSTSTWHTMFVASARPNDIDAYANTLAVHLVEFGRNRLLAISSAGTLEG</sequence>
<gene>
    <name evidence="2" type="ORF">FRX31_022704</name>
</gene>
<keyword evidence="3" id="KW-1185">Reference proteome</keyword>
<organism evidence="2 3">
    <name type="scientific">Thalictrum thalictroides</name>
    <name type="common">Rue-anemone</name>
    <name type="synonym">Anemone thalictroides</name>
    <dbReference type="NCBI Taxonomy" id="46969"/>
    <lineage>
        <taxon>Eukaryota</taxon>
        <taxon>Viridiplantae</taxon>
        <taxon>Streptophyta</taxon>
        <taxon>Embryophyta</taxon>
        <taxon>Tracheophyta</taxon>
        <taxon>Spermatophyta</taxon>
        <taxon>Magnoliopsida</taxon>
        <taxon>Ranunculales</taxon>
        <taxon>Ranunculaceae</taxon>
        <taxon>Thalictroideae</taxon>
        <taxon>Thalictrum</taxon>
    </lineage>
</organism>
<accession>A0A7J6VRK1</accession>
<evidence type="ECO:0000313" key="3">
    <source>
        <dbReference type="Proteomes" id="UP000554482"/>
    </source>
</evidence>